<dbReference type="OrthoDB" id="7777996at2"/>
<dbReference type="GeneID" id="92955310"/>
<organism evidence="2 3">
    <name type="scientific">Bradyrhizobium elkanii</name>
    <dbReference type="NCBI Taxonomy" id="29448"/>
    <lineage>
        <taxon>Bacteria</taxon>
        <taxon>Pseudomonadati</taxon>
        <taxon>Pseudomonadota</taxon>
        <taxon>Alphaproteobacteria</taxon>
        <taxon>Hyphomicrobiales</taxon>
        <taxon>Nitrobacteraceae</taxon>
        <taxon>Bradyrhizobium</taxon>
    </lineage>
</organism>
<reference evidence="2" key="1">
    <citation type="submission" date="2021-02" db="EMBL/GenBank/DDBJ databases">
        <title>Genomic Encyclopedia of Type Strains, Phase IV (KMG-V): Genome sequencing to study the core and pangenomes of soil and plant-associated prokaryotes.</title>
        <authorList>
            <person name="Whitman W."/>
        </authorList>
    </citation>
    <scope>NUCLEOTIDE SEQUENCE</scope>
    <source>
        <strain evidence="2">USDA 406</strain>
    </source>
</reference>
<dbReference type="EMBL" id="JAFICZ010000001">
    <property type="protein sequence ID" value="MBP1298147.1"/>
    <property type="molecule type" value="Genomic_DNA"/>
</dbReference>
<dbReference type="eggNOG" id="ENOG5033BPE">
    <property type="taxonomic scope" value="Bacteria"/>
</dbReference>
<keyword evidence="1" id="KW-0472">Membrane</keyword>
<keyword evidence="1" id="KW-0812">Transmembrane</keyword>
<proteinExistence type="predicted"/>
<evidence type="ECO:0000313" key="3">
    <source>
        <dbReference type="Proteomes" id="UP000673383"/>
    </source>
</evidence>
<evidence type="ECO:0000313" key="2">
    <source>
        <dbReference type="EMBL" id="MBP1298147.1"/>
    </source>
</evidence>
<sequence>MTEIETREVWLRGRFGGRGQALARLLSLAAAPTFAVMALIAAMAPADMICGAMQGPLSLQGMVPMYALMSAFHLAPWLRLFR</sequence>
<gene>
    <name evidence="2" type="ORF">JOH49_007900</name>
</gene>
<accession>A0A1E3ENE9</accession>
<keyword evidence="1" id="KW-1133">Transmembrane helix</keyword>
<dbReference type="RefSeq" id="WP_018271224.1">
    <property type="nucleotide sequence ID" value="NZ_BJNL01000001.1"/>
</dbReference>
<dbReference type="AlphaFoldDB" id="A0A1E3ENE9"/>
<feature type="transmembrane region" description="Helical" evidence="1">
    <location>
        <begin position="63"/>
        <end position="81"/>
    </location>
</feature>
<name>A0A1E3ENE9_BRAEL</name>
<dbReference type="Proteomes" id="UP000673383">
    <property type="component" value="Unassembled WGS sequence"/>
</dbReference>
<comment type="caution">
    <text evidence="2">The sequence shown here is derived from an EMBL/GenBank/DDBJ whole genome shotgun (WGS) entry which is preliminary data.</text>
</comment>
<evidence type="ECO:0000256" key="1">
    <source>
        <dbReference type="SAM" id="Phobius"/>
    </source>
</evidence>
<feature type="transmembrane region" description="Helical" evidence="1">
    <location>
        <begin position="21"/>
        <end position="43"/>
    </location>
</feature>
<protein>
    <submittedName>
        <fullName evidence="2">Uncharacterized protein</fullName>
    </submittedName>
</protein>